<sequence>MDNIPVAHRLTTLSGLSPTGSTEPTTIRNFIRQKNRFANQTTKMHPVPLYGDVEVLMNQQLTTGGGMQLKTILNRVQKFKSFVYGKVRWVEDAKEPTIEVEIVVRKNSRPLCSVCGRPGPKQGTTPVRQFEFIPIWKIIMRNTVIYAGIMLLLSFSASAVEYHVFSDESVSGSSISASSYSTSPSYYSESITSEIGKGVRTLV</sequence>
<reference evidence="2" key="1">
    <citation type="submission" date="2019-02" db="EMBL/GenBank/DDBJ databases">
        <authorList>
            <person name="Gruber-Vodicka R. H."/>
            <person name="Seah K. B. B."/>
        </authorList>
    </citation>
    <scope>NUCLEOTIDE SEQUENCE</scope>
    <source>
        <strain evidence="2">BECK_S1320</strain>
    </source>
</reference>
<name>A0A450YNR5_9GAMM</name>
<keyword evidence="1" id="KW-1133">Transmembrane helix</keyword>
<keyword evidence="1" id="KW-0472">Membrane</keyword>
<feature type="transmembrane region" description="Helical" evidence="1">
    <location>
        <begin position="144"/>
        <end position="165"/>
    </location>
</feature>
<keyword evidence="1" id="KW-0812">Transmembrane</keyword>
<protein>
    <recommendedName>
        <fullName evidence="3">Zinc-finger of transposase IS204/IS1001/IS1096/IS1165</fullName>
    </recommendedName>
</protein>
<evidence type="ECO:0008006" key="3">
    <source>
        <dbReference type="Google" id="ProtNLM"/>
    </source>
</evidence>
<organism evidence="2">
    <name type="scientific">Candidatus Kentrum sp. SD</name>
    <dbReference type="NCBI Taxonomy" id="2126332"/>
    <lineage>
        <taxon>Bacteria</taxon>
        <taxon>Pseudomonadati</taxon>
        <taxon>Pseudomonadota</taxon>
        <taxon>Gammaproteobacteria</taxon>
        <taxon>Candidatus Kentrum</taxon>
    </lineage>
</organism>
<proteinExistence type="predicted"/>
<dbReference type="AlphaFoldDB" id="A0A450YNR5"/>
<evidence type="ECO:0000313" key="2">
    <source>
        <dbReference type="EMBL" id="VFK43183.1"/>
    </source>
</evidence>
<evidence type="ECO:0000256" key="1">
    <source>
        <dbReference type="SAM" id="Phobius"/>
    </source>
</evidence>
<gene>
    <name evidence="2" type="ORF">BECKSD772E_GA0070983_10238</name>
</gene>
<accession>A0A450YNR5</accession>
<dbReference type="EMBL" id="CAADFU010000023">
    <property type="protein sequence ID" value="VFK43183.1"/>
    <property type="molecule type" value="Genomic_DNA"/>
</dbReference>